<proteinExistence type="predicted"/>
<dbReference type="Proteomes" id="UP000807825">
    <property type="component" value="Unassembled WGS sequence"/>
</dbReference>
<dbReference type="EMBL" id="JACRDE010000524">
    <property type="protein sequence ID" value="MBI5251783.1"/>
    <property type="molecule type" value="Genomic_DNA"/>
</dbReference>
<dbReference type="AlphaFoldDB" id="A0A9D6V4P0"/>
<accession>A0A9D6V4P0</accession>
<gene>
    <name evidence="1" type="ORF">HY912_20005</name>
</gene>
<evidence type="ECO:0000313" key="2">
    <source>
        <dbReference type="Proteomes" id="UP000807825"/>
    </source>
</evidence>
<sequence length="190" mass="21961">MPRVLHYFHITHTGSETHGDSSARTESWILEEWDEIEKIVVSLDLPPEKTRLYQDGLPDWSICGYRPVNNTYPTKTAIQLLELDHEHFKSPNGRILLNLVRKGCRLMVTEDRLLLRAGDLLRENVELLVRNGQQSFLESDVAKLCQRRDVFISSQINSTLEPEEIGVLFLGKHHQITELAPDIKVNDYFK</sequence>
<protein>
    <submittedName>
        <fullName evidence="1">Uncharacterized protein</fullName>
    </submittedName>
</protein>
<organism evidence="1 2">
    <name type="scientific">Desulfomonile tiedjei</name>
    <dbReference type="NCBI Taxonomy" id="2358"/>
    <lineage>
        <taxon>Bacteria</taxon>
        <taxon>Pseudomonadati</taxon>
        <taxon>Thermodesulfobacteriota</taxon>
        <taxon>Desulfomonilia</taxon>
        <taxon>Desulfomonilales</taxon>
        <taxon>Desulfomonilaceae</taxon>
        <taxon>Desulfomonile</taxon>
    </lineage>
</organism>
<reference evidence="1" key="1">
    <citation type="submission" date="2020-07" db="EMBL/GenBank/DDBJ databases">
        <title>Huge and variable diversity of episymbiotic CPR bacteria and DPANN archaea in groundwater ecosystems.</title>
        <authorList>
            <person name="He C.Y."/>
            <person name="Keren R."/>
            <person name="Whittaker M."/>
            <person name="Farag I.F."/>
            <person name="Doudna J."/>
            <person name="Cate J.H.D."/>
            <person name="Banfield J.F."/>
        </authorList>
    </citation>
    <scope>NUCLEOTIDE SEQUENCE</scope>
    <source>
        <strain evidence="1">NC_groundwater_1664_Pr3_B-0.1um_52_9</strain>
    </source>
</reference>
<comment type="caution">
    <text evidence="1">The sequence shown here is derived from an EMBL/GenBank/DDBJ whole genome shotgun (WGS) entry which is preliminary data.</text>
</comment>
<name>A0A9D6V4P0_9BACT</name>
<evidence type="ECO:0000313" key="1">
    <source>
        <dbReference type="EMBL" id="MBI5251783.1"/>
    </source>
</evidence>